<organism evidence="2 3">
    <name type="scientific">Pleuronectes platessa</name>
    <name type="common">European plaice</name>
    <dbReference type="NCBI Taxonomy" id="8262"/>
    <lineage>
        <taxon>Eukaryota</taxon>
        <taxon>Metazoa</taxon>
        <taxon>Chordata</taxon>
        <taxon>Craniata</taxon>
        <taxon>Vertebrata</taxon>
        <taxon>Euteleostomi</taxon>
        <taxon>Actinopterygii</taxon>
        <taxon>Neopterygii</taxon>
        <taxon>Teleostei</taxon>
        <taxon>Neoteleostei</taxon>
        <taxon>Acanthomorphata</taxon>
        <taxon>Carangaria</taxon>
        <taxon>Pleuronectiformes</taxon>
        <taxon>Pleuronectoidei</taxon>
        <taxon>Pleuronectidae</taxon>
        <taxon>Pleuronectes</taxon>
    </lineage>
</organism>
<feature type="region of interest" description="Disordered" evidence="1">
    <location>
        <begin position="53"/>
        <end position="103"/>
    </location>
</feature>
<comment type="caution">
    <text evidence="2">The sequence shown here is derived from an EMBL/GenBank/DDBJ whole genome shotgun (WGS) entry which is preliminary data.</text>
</comment>
<gene>
    <name evidence="2" type="ORF">PLEPLA_LOCUS37560</name>
</gene>
<feature type="compositionally biased region" description="Basic and acidic residues" evidence="1">
    <location>
        <begin position="62"/>
        <end position="80"/>
    </location>
</feature>
<protein>
    <submittedName>
        <fullName evidence="2">Uncharacterized protein</fullName>
    </submittedName>
</protein>
<dbReference type="AlphaFoldDB" id="A0A9N7VI12"/>
<name>A0A9N7VI12_PLEPL</name>
<reference evidence="2" key="1">
    <citation type="submission" date="2020-03" db="EMBL/GenBank/DDBJ databases">
        <authorList>
            <person name="Weist P."/>
        </authorList>
    </citation>
    <scope>NUCLEOTIDE SEQUENCE</scope>
</reference>
<feature type="compositionally biased region" description="Polar residues" evidence="1">
    <location>
        <begin position="88"/>
        <end position="103"/>
    </location>
</feature>
<dbReference type="Proteomes" id="UP001153269">
    <property type="component" value="Unassembled WGS sequence"/>
</dbReference>
<evidence type="ECO:0000256" key="1">
    <source>
        <dbReference type="SAM" id="MobiDB-lite"/>
    </source>
</evidence>
<dbReference type="EMBL" id="CADEAL010004031">
    <property type="protein sequence ID" value="CAB1449874.1"/>
    <property type="molecule type" value="Genomic_DNA"/>
</dbReference>
<keyword evidence="3" id="KW-1185">Reference proteome</keyword>
<sequence length="103" mass="12087">MSRQLRLKKDIEDTRKRVRKVIWHLLLKSGTRIRSGEIGKVGRLSREALFKKSHVREEDEEEGRRGEKRGGRQQRRRDEPWLAATHLGTFSKQGRKSNTPGKN</sequence>
<proteinExistence type="predicted"/>
<evidence type="ECO:0000313" key="3">
    <source>
        <dbReference type="Proteomes" id="UP001153269"/>
    </source>
</evidence>
<accession>A0A9N7VI12</accession>
<evidence type="ECO:0000313" key="2">
    <source>
        <dbReference type="EMBL" id="CAB1449874.1"/>
    </source>
</evidence>